<feature type="transmembrane region" description="Helical" evidence="1">
    <location>
        <begin position="30"/>
        <end position="49"/>
    </location>
</feature>
<keyword evidence="1" id="KW-0812">Transmembrane</keyword>
<keyword evidence="1" id="KW-0472">Membrane</keyword>
<organism evidence="2 3">
    <name type="scientific">Candidatus Yanofskybacteria bacterium RIFCSPHIGHO2_02_FULL_43_22</name>
    <dbReference type="NCBI Taxonomy" id="1802681"/>
    <lineage>
        <taxon>Bacteria</taxon>
        <taxon>Candidatus Yanofskyibacteriota</taxon>
    </lineage>
</organism>
<reference evidence="2 3" key="1">
    <citation type="journal article" date="2016" name="Nat. Commun.">
        <title>Thousands of microbial genomes shed light on interconnected biogeochemical processes in an aquifer system.</title>
        <authorList>
            <person name="Anantharaman K."/>
            <person name="Brown C.T."/>
            <person name="Hug L.A."/>
            <person name="Sharon I."/>
            <person name="Castelle C.J."/>
            <person name="Probst A.J."/>
            <person name="Thomas B.C."/>
            <person name="Singh A."/>
            <person name="Wilkins M.J."/>
            <person name="Karaoz U."/>
            <person name="Brodie E.L."/>
            <person name="Williams K.H."/>
            <person name="Hubbard S.S."/>
            <person name="Banfield J.F."/>
        </authorList>
    </citation>
    <scope>NUCLEOTIDE SEQUENCE [LARGE SCALE GENOMIC DNA]</scope>
</reference>
<evidence type="ECO:0000313" key="3">
    <source>
        <dbReference type="Proteomes" id="UP000176581"/>
    </source>
</evidence>
<dbReference type="AlphaFoldDB" id="A0A1F8FNZ7"/>
<dbReference type="Proteomes" id="UP000176581">
    <property type="component" value="Unassembled WGS sequence"/>
</dbReference>
<feature type="transmembrane region" description="Helical" evidence="1">
    <location>
        <begin position="69"/>
        <end position="92"/>
    </location>
</feature>
<sequence length="96" mass="11095">MLCTTSNGMDLFDFTGIPIIPVATADLSQYFWLFLLMLGVAFLVSLWVIRFHFTRFNYVMESEKEKAKFFIFLFVGVSIALLTVSAVFYRLFLNSL</sequence>
<accession>A0A1F8FNZ7</accession>
<name>A0A1F8FNZ7_9BACT</name>
<proteinExistence type="predicted"/>
<evidence type="ECO:0000256" key="1">
    <source>
        <dbReference type="SAM" id="Phobius"/>
    </source>
</evidence>
<protein>
    <submittedName>
        <fullName evidence="2">Uncharacterized protein</fullName>
    </submittedName>
</protein>
<comment type="caution">
    <text evidence="2">The sequence shown here is derived from an EMBL/GenBank/DDBJ whole genome shotgun (WGS) entry which is preliminary data.</text>
</comment>
<evidence type="ECO:0000313" key="2">
    <source>
        <dbReference type="EMBL" id="OGN14927.1"/>
    </source>
</evidence>
<dbReference type="EMBL" id="MGJV01000018">
    <property type="protein sequence ID" value="OGN14927.1"/>
    <property type="molecule type" value="Genomic_DNA"/>
</dbReference>
<keyword evidence="1" id="KW-1133">Transmembrane helix</keyword>
<gene>
    <name evidence="2" type="ORF">A3J47_00755</name>
</gene>